<feature type="region of interest" description="Disordered" evidence="8">
    <location>
        <begin position="225"/>
        <end position="273"/>
    </location>
</feature>
<feature type="compositionally biased region" description="Low complexity" evidence="8">
    <location>
        <begin position="599"/>
        <end position="608"/>
    </location>
</feature>
<evidence type="ECO:0000256" key="3">
    <source>
        <dbReference type="ARBA" id="ARBA00023015"/>
    </source>
</evidence>
<organism evidence="10 11">
    <name type="scientific">Folsomia candida</name>
    <name type="common">Springtail</name>
    <dbReference type="NCBI Taxonomy" id="158441"/>
    <lineage>
        <taxon>Eukaryota</taxon>
        <taxon>Metazoa</taxon>
        <taxon>Ecdysozoa</taxon>
        <taxon>Arthropoda</taxon>
        <taxon>Hexapoda</taxon>
        <taxon>Collembola</taxon>
        <taxon>Entomobryomorpha</taxon>
        <taxon>Isotomoidea</taxon>
        <taxon>Isotomidae</taxon>
        <taxon>Proisotominae</taxon>
        <taxon>Folsomia</taxon>
    </lineage>
</organism>
<name>A0A226EE84_FOLCA</name>
<dbReference type="SMART" id="SM00707">
    <property type="entry name" value="RPEL"/>
    <property type="match status" value="3"/>
</dbReference>
<evidence type="ECO:0000256" key="4">
    <source>
        <dbReference type="ARBA" id="ARBA00023054"/>
    </source>
</evidence>
<dbReference type="OrthoDB" id="197676at2759"/>
<dbReference type="GO" id="GO:0003713">
    <property type="term" value="F:transcription coactivator activity"/>
    <property type="evidence" value="ECO:0007669"/>
    <property type="project" value="TreeGrafter"/>
</dbReference>
<feature type="compositionally biased region" description="Low complexity" evidence="8">
    <location>
        <begin position="242"/>
        <end position="254"/>
    </location>
</feature>
<evidence type="ECO:0000313" key="11">
    <source>
        <dbReference type="Proteomes" id="UP000198287"/>
    </source>
</evidence>
<feature type="repeat" description="RPEL" evidence="7">
    <location>
        <begin position="87"/>
        <end position="112"/>
    </location>
</feature>
<dbReference type="GO" id="GO:0045944">
    <property type="term" value="P:positive regulation of transcription by RNA polymerase II"/>
    <property type="evidence" value="ECO:0007669"/>
    <property type="project" value="TreeGrafter"/>
</dbReference>
<feature type="compositionally biased region" description="Pro residues" evidence="8">
    <location>
        <begin position="923"/>
        <end position="932"/>
    </location>
</feature>
<dbReference type="Gene3D" id="6.10.140.2040">
    <property type="match status" value="1"/>
</dbReference>
<feature type="compositionally biased region" description="Polar residues" evidence="8">
    <location>
        <begin position="854"/>
        <end position="868"/>
    </location>
</feature>
<dbReference type="STRING" id="158441.A0A226EE84"/>
<accession>A0A226EE84</accession>
<evidence type="ECO:0000313" key="10">
    <source>
        <dbReference type="EMBL" id="OXA55923.1"/>
    </source>
</evidence>
<feature type="compositionally biased region" description="Low complexity" evidence="8">
    <location>
        <begin position="895"/>
        <end position="913"/>
    </location>
</feature>
<feature type="region of interest" description="Disordered" evidence="8">
    <location>
        <begin position="1"/>
        <end position="30"/>
    </location>
</feature>
<dbReference type="InterPro" id="IPR004018">
    <property type="entry name" value="RPEL_repeat"/>
</dbReference>
<dbReference type="Gene3D" id="6.10.150.10">
    <property type="match status" value="1"/>
</dbReference>
<keyword evidence="2" id="KW-0677">Repeat</keyword>
<sequence>MAASSSGTSGSNNSNAMEEETTATGENTAGTMMANCVEISFEEFLRRRSEESLQLSGFSGGAGGSMLTGNVEVDESPLKPSINRNKESLKLKLQMRRPINQLVEQGILPSPNTPPAYACQRVKLERARMGDLLKAKIQQRPSRQELVRQHILEETDPRVAPLLAEKQRMLKRARLADSLNDHLIHRPGPLELVQKNILHAPDESIEKAIKEGIVPFKATCEGATPGPPLPTKYICQEDDSSSDVSSPSVNLDSVSAEENVPTPSAPPSAPDLSLPETVLEVQNKVLQAVATVTPVKIVEAVPIPTPPPPPPYSFTIPESTTSSTQQNIGIFAVPIFANASQSIQQQPIFQSTPSNITSTTPSTSSSFKSRSKKISKSKSQSKPKTIKFHEYRGPPSAQKSSTNISEQNKRPAESSYELLLQQQQLFLQWQLEWQHRFPKILLPAVSKMSAEEKKAFCSTLQSSTFPSSALSHHHNLHPVVSSSDKNCLPVSILSSNPTNSVLILSSTAEPPISTNNNININNNNTHSVSYVQQPQQITPQPAATTTTTGAVATTTTLVITSPLPQSSVNQNNSVMPAVTTSSVVKVENKPTNEVPKVPTTSTAATTTTTTSSTLSQSIKLNDWKVNELKAELKKRNLPVSGSKSQLVERLQAKIDKEKEKGSKCGQQTVKKIEEVKENGIDNNNVLTMTPSQDVKFFITNNNSTPTLLNSGTLEFLHKSGILKPRGEGKDTAGIISVPTNGVSPSSRSVLQQKIQQKMQQQQAKTQSELINKNESTPAVTVVNELRTWMPSCNGNAAQQPVEQVENAVDASNANTISGGGGENSWVLKIRETPPPPASFENCLADLLSEATSQPTSTPLIVNQGSPLTQQQQQHVKSQMVDDVLEILIRHGELPPSAASTHHMHPSSSSTQQPHRSDGGNNFQPPPAPPLPPTTFAVTLPTEISFRRLAQQQPFREEKPLERKGSLGINSLTKEAEEILKIGESNPIEPPSCTLNLNKDGGEEYMDLDTAGLLNMELKSNKSSLLNGGGDSIVIDELLTEALEFPMDTEYSDWLESFSADNNFHQQFNNQLDKEDSRGDPLLSSTKSCETSNILDNNFPTHTPNCMDVDVNDGSEFVGKIKKSTNTLDEQNLNINVGDLWDFNF</sequence>
<keyword evidence="4" id="KW-0175">Coiled coil</keyword>
<dbReference type="PANTHER" id="PTHR22793">
    <property type="entry name" value="MYOCARDIN-RELATED TRANSCRIPTION FACTOR-RELATED"/>
    <property type="match status" value="1"/>
</dbReference>
<dbReference type="Gene3D" id="1.10.720.30">
    <property type="entry name" value="SAP domain"/>
    <property type="match status" value="1"/>
</dbReference>
<feature type="region of interest" description="Disordered" evidence="8">
    <location>
        <begin position="895"/>
        <end position="935"/>
    </location>
</feature>
<dbReference type="Pfam" id="PF02037">
    <property type="entry name" value="SAP"/>
    <property type="match status" value="1"/>
</dbReference>
<dbReference type="InterPro" id="IPR036361">
    <property type="entry name" value="SAP_dom_sf"/>
</dbReference>
<feature type="compositionally biased region" description="Low complexity" evidence="8">
    <location>
        <begin position="349"/>
        <end position="368"/>
    </location>
</feature>
<dbReference type="SMART" id="SM00513">
    <property type="entry name" value="SAP"/>
    <property type="match status" value="1"/>
</dbReference>
<evidence type="ECO:0000256" key="6">
    <source>
        <dbReference type="ARBA" id="ARBA00023242"/>
    </source>
</evidence>
<feature type="repeat" description="RPEL" evidence="7">
    <location>
        <begin position="177"/>
        <end position="202"/>
    </location>
</feature>
<dbReference type="GO" id="GO:0005634">
    <property type="term" value="C:nucleus"/>
    <property type="evidence" value="ECO:0007669"/>
    <property type="project" value="UniProtKB-SubCell"/>
</dbReference>
<evidence type="ECO:0000256" key="1">
    <source>
        <dbReference type="ARBA" id="ARBA00004123"/>
    </source>
</evidence>
<protein>
    <submittedName>
        <fullName evidence="10">MKL/myocardin-like protein 2</fullName>
    </submittedName>
</protein>
<keyword evidence="5" id="KW-0804">Transcription</keyword>
<feature type="compositionally biased region" description="Basic residues" evidence="8">
    <location>
        <begin position="369"/>
        <end position="386"/>
    </location>
</feature>
<reference evidence="10 11" key="1">
    <citation type="submission" date="2015-12" db="EMBL/GenBank/DDBJ databases">
        <title>The genome of Folsomia candida.</title>
        <authorList>
            <person name="Faddeeva A."/>
            <person name="Derks M.F."/>
            <person name="Anvar Y."/>
            <person name="Smit S."/>
            <person name="Van Straalen N."/>
            <person name="Roelofs D."/>
        </authorList>
    </citation>
    <scope>NUCLEOTIDE SEQUENCE [LARGE SCALE GENOMIC DNA]</scope>
    <source>
        <strain evidence="10 11">VU population</strain>
        <tissue evidence="10">Whole body</tissue>
    </source>
</reference>
<dbReference type="InterPro" id="IPR043451">
    <property type="entry name" value="Myocardin-like"/>
</dbReference>
<dbReference type="EMBL" id="LNIX01000004">
    <property type="protein sequence ID" value="OXA55923.1"/>
    <property type="molecule type" value="Genomic_DNA"/>
</dbReference>
<dbReference type="Pfam" id="PF02755">
    <property type="entry name" value="RPEL"/>
    <property type="match status" value="2"/>
</dbReference>
<dbReference type="PROSITE" id="PS50800">
    <property type="entry name" value="SAP"/>
    <property type="match status" value="1"/>
</dbReference>
<evidence type="ECO:0000256" key="7">
    <source>
        <dbReference type="PROSITE-ProRule" id="PRU00401"/>
    </source>
</evidence>
<dbReference type="InterPro" id="IPR003034">
    <property type="entry name" value="SAP_dom"/>
</dbReference>
<proteinExistence type="predicted"/>
<dbReference type="PROSITE" id="PS51073">
    <property type="entry name" value="RPEL"/>
    <property type="match status" value="3"/>
</dbReference>
<evidence type="ECO:0000256" key="8">
    <source>
        <dbReference type="SAM" id="MobiDB-lite"/>
    </source>
</evidence>
<dbReference type="PANTHER" id="PTHR22793:SF12">
    <property type="entry name" value="MYOCARDIN-RELATED TRANSCRIPTION FACTOR, ISOFORM H"/>
    <property type="match status" value="1"/>
</dbReference>
<feature type="region of interest" description="Disordered" evidence="8">
    <location>
        <begin position="854"/>
        <end position="873"/>
    </location>
</feature>
<dbReference type="Proteomes" id="UP000198287">
    <property type="component" value="Unassembled WGS sequence"/>
</dbReference>
<feature type="region of interest" description="Disordered" evidence="8">
    <location>
        <begin position="589"/>
        <end position="608"/>
    </location>
</feature>
<keyword evidence="11" id="KW-1185">Reference proteome</keyword>
<feature type="compositionally biased region" description="Polar residues" evidence="8">
    <location>
        <begin position="397"/>
        <end position="406"/>
    </location>
</feature>
<gene>
    <name evidence="10" type="ORF">Fcan01_09729</name>
</gene>
<keyword evidence="6" id="KW-0539">Nucleus</keyword>
<comment type="caution">
    <text evidence="10">The sequence shown here is derived from an EMBL/GenBank/DDBJ whole genome shotgun (WGS) entry which is preliminary data.</text>
</comment>
<comment type="subcellular location">
    <subcellularLocation>
        <location evidence="1">Nucleus</location>
    </subcellularLocation>
</comment>
<feature type="domain" description="SAP" evidence="9">
    <location>
        <begin position="620"/>
        <end position="654"/>
    </location>
</feature>
<evidence type="ECO:0000259" key="9">
    <source>
        <dbReference type="PROSITE" id="PS50800"/>
    </source>
</evidence>
<dbReference type="SUPFAM" id="SSF68906">
    <property type="entry name" value="SAP domain"/>
    <property type="match status" value="1"/>
</dbReference>
<keyword evidence="3" id="KW-0805">Transcription regulation</keyword>
<feature type="region of interest" description="Disordered" evidence="8">
    <location>
        <begin position="349"/>
        <end position="409"/>
    </location>
</feature>
<evidence type="ECO:0000256" key="2">
    <source>
        <dbReference type="ARBA" id="ARBA00022737"/>
    </source>
</evidence>
<feature type="repeat" description="RPEL" evidence="7">
    <location>
        <begin position="131"/>
        <end position="156"/>
    </location>
</feature>
<evidence type="ECO:0000256" key="5">
    <source>
        <dbReference type="ARBA" id="ARBA00023163"/>
    </source>
</evidence>
<dbReference type="AlphaFoldDB" id="A0A226EE84"/>